<feature type="signal peptide" evidence="2">
    <location>
        <begin position="1"/>
        <end position="20"/>
    </location>
</feature>
<keyword evidence="2" id="KW-0732">Signal</keyword>
<dbReference type="InterPro" id="IPR019861">
    <property type="entry name" value="PorP/SprF_Bacteroidetes"/>
</dbReference>
<evidence type="ECO:0000256" key="1">
    <source>
        <dbReference type="SAM" id="Coils"/>
    </source>
</evidence>
<feature type="chain" id="PRO_5035322629" evidence="2">
    <location>
        <begin position="21"/>
        <end position="874"/>
    </location>
</feature>
<sequence>MSKYLLHIVLFLATTQFFFAQDNGVVAFVLPVRASLKFNKYALNPTFSFVREQNKYVTFTNKREWVQFNDAPQTYLFSYSGRFAENRGMGIGLFQQDYGVLTTFGGLVNYAYNVVLDRDSNLTFGANLGFYQSGVNQGRVVSNYDDPALQNIPNNSMLTINPGINYGTTFLDFGMAITNFVSYNLKSSTLIEDNPEQGFQAHIMYTGFMDSRGFFDESKFSTLLRTEFKKDKTIISGLARIAVPKGIWAQAGYNTLYGLSAGIGINVSNQIAIEYNYEKAVGDLASFGNSHEFTLAYKFNKRYRYNYSDEEQEQALLIPDKRTRQIAARRKANSKATSIDREALAAKRAEQRAIAQAKADSIAKVKADKRAELKAAAKERIEQRQRAYQAQNTDVVKQAVVLNEVAKKDNASNLEEKNQLDETARLKAEQVEQARIAEAARLKAQQEEQARIAEAARLKAQQEEKARIAEAARLKAQLEEQARIAEAARLKAQQEEQARIAEAARLKAEQEEQARIAEAARLKAEQEEQARIAEAARLKAEQEEQARIAEAARLKAEQEEQSRAVVENVGEMKESDEIQFPPVTNPTTESLKNVTKLALEADEEQEMLMIQLNEVIIIKEKDLKDLKKENDLSEQGIVSAPKPFKSVTEENARLASLTQQLDQQIEKQNDKIELIETLYSTRLKEVSDKKDPTNMFYAKTIDKIKSNQAETVKAKEQLLLKLKEIRVATEIERKRRIKRALYDNAEDRYNKDRAALNSIKQITKTSTLPLSEKDFDYGDVAPGNIQIVKDVKHAESGYYLVLAVHTDVVKRDQFLMRTIEAGLRDIDFFFDVTTNKYYIYHEKYENIDAAKRKLENKGPEPYNKNMSMVKIENN</sequence>
<dbReference type="Proteomes" id="UP000600588">
    <property type="component" value="Unassembled WGS sequence"/>
</dbReference>
<feature type="coiled-coil region" evidence="1">
    <location>
        <begin position="428"/>
        <end position="561"/>
    </location>
</feature>
<gene>
    <name evidence="3" type="ORF">ICJ83_06275</name>
</gene>
<evidence type="ECO:0000256" key="2">
    <source>
        <dbReference type="SAM" id="SignalP"/>
    </source>
</evidence>
<dbReference type="AlphaFoldDB" id="A0A8J6U7D4"/>
<organism evidence="3 4">
    <name type="scientific">Aestuariibaculum sediminum</name>
    <dbReference type="NCBI Taxonomy" id="2770637"/>
    <lineage>
        <taxon>Bacteria</taxon>
        <taxon>Pseudomonadati</taxon>
        <taxon>Bacteroidota</taxon>
        <taxon>Flavobacteriia</taxon>
        <taxon>Flavobacteriales</taxon>
        <taxon>Flavobacteriaceae</taxon>
    </lineage>
</organism>
<proteinExistence type="predicted"/>
<dbReference type="RefSeq" id="WP_188229527.1">
    <property type="nucleotide sequence ID" value="NZ_JACVXB010000002.1"/>
</dbReference>
<evidence type="ECO:0000313" key="3">
    <source>
        <dbReference type="EMBL" id="MBD0831735.1"/>
    </source>
</evidence>
<feature type="coiled-coil region" evidence="1">
    <location>
        <begin position="609"/>
        <end position="678"/>
    </location>
</feature>
<accession>A0A8J6U7D4</accession>
<keyword evidence="1" id="KW-0175">Coiled coil</keyword>
<protein>
    <submittedName>
        <fullName evidence="3">PorP/SprF family type IX secretion system membrane protein</fullName>
    </submittedName>
</protein>
<keyword evidence="4" id="KW-1185">Reference proteome</keyword>
<dbReference type="Pfam" id="PF11751">
    <property type="entry name" value="PorP_SprF"/>
    <property type="match status" value="1"/>
</dbReference>
<dbReference type="NCBIfam" id="TIGR03519">
    <property type="entry name" value="T9SS_PorP_fam"/>
    <property type="match status" value="1"/>
</dbReference>
<dbReference type="EMBL" id="JACVXB010000002">
    <property type="protein sequence ID" value="MBD0831735.1"/>
    <property type="molecule type" value="Genomic_DNA"/>
</dbReference>
<evidence type="ECO:0000313" key="4">
    <source>
        <dbReference type="Proteomes" id="UP000600588"/>
    </source>
</evidence>
<reference evidence="3 4" key="1">
    <citation type="submission" date="2020-09" db="EMBL/GenBank/DDBJ databases">
        <title>TT11 complete genome.</title>
        <authorList>
            <person name="Wu Z."/>
        </authorList>
    </citation>
    <scope>NUCLEOTIDE SEQUENCE [LARGE SCALE GENOMIC DNA]</scope>
    <source>
        <strain evidence="3 4">TT11</strain>
    </source>
</reference>
<comment type="caution">
    <text evidence="3">The sequence shown here is derived from an EMBL/GenBank/DDBJ whole genome shotgun (WGS) entry which is preliminary data.</text>
</comment>
<name>A0A8J6U7D4_9FLAO</name>